<keyword evidence="3" id="KW-0408">Iron</keyword>
<keyword evidence="3" id="KW-0479">Metal-binding</keyword>
<dbReference type="AlphaFoldDB" id="A0A9D1DWR2"/>
<evidence type="ECO:0000259" key="5">
    <source>
        <dbReference type="PROSITE" id="PS51918"/>
    </source>
</evidence>
<evidence type="ECO:0000313" key="7">
    <source>
        <dbReference type="Proteomes" id="UP000824241"/>
    </source>
</evidence>
<keyword evidence="3" id="KW-0949">S-adenosyl-L-methionine</keyword>
<dbReference type="GO" id="GO:0046872">
    <property type="term" value="F:metal ion binding"/>
    <property type="evidence" value="ECO:0007669"/>
    <property type="project" value="UniProtKB-UniRule"/>
</dbReference>
<gene>
    <name evidence="6" type="primary">hemW</name>
    <name evidence="6" type="ORF">IAB37_02415</name>
</gene>
<dbReference type="InterPro" id="IPR058240">
    <property type="entry name" value="rSAM_sf"/>
</dbReference>
<dbReference type="SFLD" id="SFLDG01065">
    <property type="entry name" value="anaerobic_coproporphyrinogen-I"/>
    <property type="match status" value="1"/>
</dbReference>
<keyword evidence="3" id="KW-0963">Cytoplasm</keyword>
<dbReference type="InterPro" id="IPR023404">
    <property type="entry name" value="rSAM_horseshoe"/>
</dbReference>
<dbReference type="SFLD" id="SFLDF00288">
    <property type="entry name" value="HemN-like__clustered_with_nucl"/>
    <property type="match status" value="1"/>
</dbReference>
<reference evidence="6" key="2">
    <citation type="journal article" date="2021" name="PeerJ">
        <title>Extensive microbial diversity within the chicken gut microbiome revealed by metagenomics and culture.</title>
        <authorList>
            <person name="Gilroy R."/>
            <person name="Ravi A."/>
            <person name="Getino M."/>
            <person name="Pursley I."/>
            <person name="Horton D.L."/>
            <person name="Alikhan N.F."/>
            <person name="Baker D."/>
            <person name="Gharbi K."/>
            <person name="Hall N."/>
            <person name="Watson M."/>
            <person name="Adriaenssens E.M."/>
            <person name="Foster-Nyarko E."/>
            <person name="Jarju S."/>
            <person name="Secka A."/>
            <person name="Antonio M."/>
            <person name="Oren A."/>
            <person name="Chaudhuri R.R."/>
            <person name="La Ragione R."/>
            <person name="Hildebrand F."/>
            <person name="Pallen M.J."/>
        </authorList>
    </citation>
    <scope>NUCLEOTIDE SEQUENCE</scope>
    <source>
        <strain evidence="6">CHK189-12415</strain>
    </source>
</reference>
<dbReference type="InterPro" id="IPR034505">
    <property type="entry name" value="Coproporphyrinogen-III_oxidase"/>
</dbReference>
<reference evidence="6" key="1">
    <citation type="submission" date="2020-10" db="EMBL/GenBank/DDBJ databases">
        <authorList>
            <person name="Gilroy R."/>
        </authorList>
    </citation>
    <scope>NUCLEOTIDE SEQUENCE</scope>
    <source>
        <strain evidence="6">CHK189-12415</strain>
    </source>
</reference>
<keyword evidence="3" id="KW-0143">Chaperone</keyword>
<dbReference type="GO" id="GO:0006779">
    <property type="term" value="P:porphyrin-containing compound biosynthetic process"/>
    <property type="evidence" value="ECO:0007669"/>
    <property type="project" value="InterPro"/>
</dbReference>
<keyword evidence="3" id="KW-0004">4Fe-4S</keyword>
<dbReference type="GO" id="GO:0005737">
    <property type="term" value="C:cytoplasm"/>
    <property type="evidence" value="ECO:0007669"/>
    <property type="project" value="UniProtKB-SubCell"/>
</dbReference>
<name>A0A9D1DWR2_9FIRM</name>
<dbReference type="PANTHER" id="PTHR13932">
    <property type="entry name" value="COPROPORPHYRINIGEN III OXIDASE"/>
    <property type="match status" value="1"/>
</dbReference>
<dbReference type="EMBL" id="DVHA01000081">
    <property type="protein sequence ID" value="HIR60416.1"/>
    <property type="molecule type" value="Genomic_DNA"/>
</dbReference>
<dbReference type="Proteomes" id="UP000824241">
    <property type="component" value="Unassembled WGS sequence"/>
</dbReference>
<dbReference type="SMART" id="SM00729">
    <property type="entry name" value="Elp3"/>
    <property type="match status" value="1"/>
</dbReference>
<comment type="caution">
    <text evidence="6">The sequence shown here is derived from an EMBL/GenBank/DDBJ whole genome shotgun (WGS) entry which is preliminary data.</text>
</comment>
<evidence type="ECO:0000256" key="2">
    <source>
        <dbReference type="ARBA" id="ARBA00017228"/>
    </source>
</evidence>
<sequence>MTNLSGTPGKTAGPAAQPRRTDDPVGIYIHVPFCASKCGYCDFYSRVRQDQKAGYLAALGEEIRSYKGQGIPVDTIFFGGGTPSVLSPDEIGGILAALRESFTLLPEGEWTMEANPETVSPGYLQAVRALGINRLSYGVQSGVDRELRALGRRHTFARAAEAVKEAREAGFKNLSLDLMLGIPYQTADSLRETLEKILALHPDHLSCYLLKIEPGTPFARRHAETDCPSDDEAADFYLTVCETLRAAGFTHYEISNFARPGYESRHNRKYWRDTPYIGFGPAAHSCFGGKRFYNPADLALYIEKGGAVSAVEDDGSCGGYTERLMLGLRLAEGVSLSEIAALDPAFTPEEQAAFAARCAPYIRAGLMERKDGRIAITEKGMLVSNGLLAEIL</sequence>
<dbReference type="GO" id="GO:0004109">
    <property type="term" value="F:coproporphyrinogen oxidase activity"/>
    <property type="evidence" value="ECO:0007669"/>
    <property type="project" value="InterPro"/>
</dbReference>
<dbReference type="SFLD" id="SFLDG01082">
    <property type="entry name" value="B12-binding_domain_containing"/>
    <property type="match status" value="1"/>
</dbReference>
<dbReference type="GO" id="GO:0051539">
    <property type="term" value="F:4 iron, 4 sulfur cluster binding"/>
    <property type="evidence" value="ECO:0007669"/>
    <property type="project" value="UniProtKB-UniRule"/>
</dbReference>
<protein>
    <recommendedName>
        <fullName evidence="2 3">Heme chaperone HemW</fullName>
    </recommendedName>
</protein>
<feature type="domain" description="Radical SAM core" evidence="5">
    <location>
        <begin position="19"/>
        <end position="247"/>
    </location>
</feature>
<comment type="subcellular location">
    <subcellularLocation>
        <location evidence="3">Cytoplasm</location>
    </subcellularLocation>
</comment>
<organism evidence="6 7">
    <name type="scientific">Candidatus Faecivivens stercoravium</name>
    <dbReference type="NCBI Taxonomy" id="2840803"/>
    <lineage>
        <taxon>Bacteria</taxon>
        <taxon>Bacillati</taxon>
        <taxon>Bacillota</taxon>
        <taxon>Clostridia</taxon>
        <taxon>Eubacteriales</taxon>
        <taxon>Oscillospiraceae</taxon>
        <taxon>Oscillospiraceae incertae sedis</taxon>
        <taxon>Candidatus Faecivivens</taxon>
    </lineage>
</organism>
<dbReference type="Gene3D" id="3.80.30.20">
    <property type="entry name" value="tm_1862 like domain"/>
    <property type="match status" value="1"/>
</dbReference>
<dbReference type="InterPro" id="IPR006638">
    <property type="entry name" value="Elp3/MiaA/NifB-like_rSAM"/>
</dbReference>
<dbReference type="CDD" id="cd01335">
    <property type="entry name" value="Radical_SAM"/>
    <property type="match status" value="1"/>
</dbReference>
<dbReference type="SUPFAM" id="SSF102114">
    <property type="entry name" value="Radical SAM enzymes"/>
    <property type="match status" value="1"/>
</dbReference>
<dbReference type="Pfam" id="PF04055">
    <property type="entry name" value="Radical_SAM"/>
    <property type="match status" value="1"/>
</dbReference>
<accession>A0A9D1DWR2</accession>
<keyword evidence="3" id="KW-0411">Iron-sulfur</keyword>
<comment type="function">
    <text evidence="3">Probably acts as a heme chaperone, transferring heme to an unknown acceptor. Binds one molecule of heme per monomer, possibly covalently. Binds 1 [4Fe-4S] cluster. The cluster is coordinated with 3 cysteines and an exchangeable S-adenosyl-L-methionine.</text>
</comment>
<dbReference type="PANTHER" id="PTHR13932:SF5">
    <property type="entry name" value="RADICAL S-ADENOSYL METHIONINE DOMAIN-CONTAINING PROTEIN 1, MITOCHONDRIAL"/>
    <property type="match status" value="1"/>
</dbReference>
<proteinExistence type="inferred from homology"/>
<dbReference type="NCBIfam" id="TIGR00539">
    <property type="entry name" value="hemN_rel"/>
    <property type="match status" value="1"/>
</dbReference>
<evidence type="ECO:0000256" key="1">
    <source>
        <dbReference type="ARBA" id="ARBA00006100"/>
    </source>
</evidence>
<dbReference type="InterPro" id="IPR007197">
    <property type="entry name" value="rSAM"/>
</dbReference>
<dbReference type="PROSITE" id="PS51918">
    <property type="entry name" value="RADICAL_SAM"/>
    <property type="match status" value="1"/>
</dbReference>
<feature type="region of interest" description="Disordered" evidence="4">
    <location>
        <begin position="1"/>
        <end position="21"/>
    </location>
</feature>
<dbReference type="SFLD" id="SFLDS00029">
    <property type="entry name" value="Radical_SAM"/>
    <property type="match status" value="1"/>
</dbReference>
<evidence type="ECO:0000256" key="4">
    <source>
        <dbReference type="SAM" id="MobiDB-lite"/>
    </source>
</evidence>
<dbReference type="SFLD" id="SFLDF00562">
    <property type="entry name" value="HemN-like__clustered_with_heat"/>
    <property type="match status" value="1"/>
</dbReference>
<dbReference type="InterPro" id="IPR010723">
    <property type="entry name" value="HemN_C"/>
</dbReference>
<evidence type="ECO:0000313" key="6">
    <source>
        <dbReference type="EMBL" id="HIR60416.1"/>
    </source>
</evidence>
<dbReference type="Pfam" id="PF06969">
    <property type="entry name" value="HemN_C"/>
    <property type="match status" value="1"/>
</dbReference>
<evidence type="ECO:0000256" key="3">
    <source>
        <dbReference type="RuleBase" id="RU364116"/>
    </source>
</evidence>
<dbReference type="InterPro" id="IPR004559">
    <property type="entry name" value="HemW-like"/>
</dbReference>
<comment type="similarity">
    <text evidence="1">Belongs to the anaerobic coproporphyrinogen-III oxidase family. HemW subfamily.</text>
</comment>
<keyword evidence="3" id="KW-0349">Heme</keyword>